<comment type="function">
    <text evidence="4">Sulfurates the molybdenum cofactor. Sulfation of molybdenum is essential for xanthine dehydrogenase (XDH) and aldehyde oxidase (ADO) enzymes in which molybdenum cofactor is liganded by 1 oxygen and 1 sulfur atom in active form.</text>
</comment>
<dbReference type="SUPFAM" id="SSF53383">
    <property type="entry name" value="PLP-dependent transferases"/>
    <property type="match status" value="1"/>
</dbReference>
<evidence type="ECO:0000313" key="6">
    <source>
        <dbReference type="EMBL" id="CAG6761865.1"/>
    </source>
</evidence>
<dbReference type="EMBL" id="HBUF01559985">
    <property type="protein sequence ID" value="CAG6761865.1"/>
    <property type="molecule type" value="Transcribed_RNA"/>
</dbReference>
<dbReference type="PANTHER" id="PTHR14237">
    <property type="entry name" value="MOLYBDOPTERIN COFACTOR SULFURASE MOSC"/>
    <property type="match status" value="1"/>
</dbReference>
<dbReference type="Gene3D" id="3.40.640.10">
    <property type="entry name" value="Type I PLP-dependent aspartate aminotransferase-like (Major domain)"/>
    <property type="match status" value="1"/>
</dbReference>
<comment type="catalytic activity">
    <reaction evidence="4">
        <text>Mo-molybdopterin + L-cysteine + AH2 = thio-Mo-molybdopterin + L-alanine + A + H2O</text>
        <dbReference type="Rhea" id="RHEA:42636"/>
        <dbReference type="ChEBI" id="CHEBI:13193"/>
        <dbReference type="ChEBI" id="CHEBI:15377"/>
        <dbReference type="ChEBI" id="CHEBI:17499"/>
        <dbReference type="ChEBI" id="CHEBI:35235"/>
        <dbReference type="ChEBI" id="CHEBI:57972"/>
        <dbReference type="ChEBI" id="CHEBI:71302"/>
        <dbReference type="ChEBI" id="CHEBI:82685"/>
        <dbReference type="EC" id="2.8.1.9"/>
    </reaction>
</comment>
<evidence type="ECO:0000259" key="5">
    <source>
        <dbReference type="PROSITE" id="PS51340"/>
    </source>
</evidence>
<dbReference type="Pfam" id="PF00266">
    <property type="entry name" value="Aminotran_5"/>
    <property type="match status" value="1"/>
</dbReference>
<dbReference type="InterPro" id="IPR028886">
    <property type="entry name" value="MoCo_sulfurase"/>
</dbReference>
<dbReference type="GO" id="GO:0008265">
    <property type="term" value="F:molybdenum cofactor sulfurtransferase activity"/>
    <property type="evidence" value="ECO:0007669"/>
    <property type="project" value="UniProtKB-UniRule"/>
</dbReference>
<gene>
    <name evidence="4" type="primary">mal</name>
</gene>
<dbReference type="EMBL" id="HBUF01321023">
    <property type="protein sequence ID" value="CAG6694958.1"/>
    <property type="molecule type" value="Transcribed_RNA"/>
</dbReference>
<dbReference type="InterPro" id="IPR000192">
    <property type="entry name" value="Aminotrans_V_dom"/>
</dbReference>
<sequence length="787" mass="89280">MIITDSKLLETSDEEKLLRQTEFVHLKDICYLDYTGAGIYSQSQMNLIGDQLKTSLLSHPHGSSVLSDLCVAEVDQIRSQILQYFDTDSDQYSIIFTSGATSAIKTVSEYFHFNEGSFVYLTDNHTSVLGMRELVKTPHIHKLSSDEARKVLNQSAEDCTTKPCVQNVAGPNSLFVYPAQSNFSGVKYPLSWCSTVTTNQSFHQQVQSPNSNWYTLLDAATYCTSNKLSLNHDMPDFVCISFYKMFGYPTGLGALLVKNSSAHVLNKTYYGGGTVKIALANENFHVKKDGLQDKFEDGTVNYLGIISLKHGFNLKNSLWKDKTNVFKMAQYTYLFLKHLYYPNQRPAVELYHDNDYSNSQTQGSIVNFNLLREDGTYYGYSEVQNLANLKKIQLRTGCHCNPGACQRFLGLSDDKVKYHFDQGHVCGDDKDIIEGKPTGSVRVSYGYASNWDDVKYFLSFVKQYFASQSASISTIDTFPSNVNHEVVCKLDSMNLQPEKEPIIEETTGNGKLEKIFLYPVKACGFYEVKGRWELNASGLKYDRQWMIVNQSGVALTQKLEKNLCFIHPNFDFTSNVMILTYKNSESSIEVLLEMNETDEKNVDNLCRSKVCNDKITGYDCGDSVALWLDEQLNHTGLRLIRLKQRTSKRNLNSFSNMGQYLLITIPSVQAQLKELGNKFNAMFQLDSFVHRFRSNFVLSGSFHARAENDWDEVRIETNEGLLSFQVKSQCTRCQYIYVDQTTGITTDIPLGITKFGVYINNNFALDNDKTLYLSVGDKAFCKNKIRD</sequence>
<dbReference type="EMBL" id="HBUF01321021">
    <property type="protein sequence ID" value="CAG6694955.1"/>
    <property type="molecule type" value="Transcribed_RNA"/>
</dbReference>
<comment type="similarity">
    <text evidence="4">Belongs to the class-V pyridoxal-phosphate-dependent aminotransferase family. MOCOS subfamily.</text>
</comment>
<proteinExistence type="inferred from homology"/>
<dbReference type="InterPro" id="IPR015422">
    <property type="entry name" value="PyrdxlP-dep_Trfase_small"/>
</dbReference>
<dbReference type="EMBL" id="HBUF01559984">
    <property type="protein sequence ID" value="CAG6761861.1"/>
    <property type="molecule type" value="Transcribed_RNA"/>
</dbReference>
<keyword evidence="1 4" id="KW-0808">Transferase</keyword>
<evidence type="ECO:0000256" key="1">
    <source>
        <dbReference type="ARBA" id="ARBA00022679"/>
    </source>
</evidence>
<feature type="modified residue" description="N6-(pyridoxal phosphate)lysine" evidence="4">
    <location>
        <position position="244"/>
    </location>
</feature>
<dbReference type="GO" id="GO:0016829">
    <property type="term" value="F:lyase activity"/>
    <property type="evidence" value="ECO:0007669"/>
    <property type="project" value="UniProtKB-UniRule"/>
</dbReference>
<dbReference type="EMBL" id="HBUF01321022">
    <property type="protein sequence ID" value="CAG6694957.1"/>
    <property type="molecule type" value="Transcribed_RNA"/>
</dbReference>
<dbReference type="GO" id="GO:0030170">
    <property type="term" value="F:pyridoxal phosphate binding"/>
    <property type="evidence" value="ECO:0007669"/>
    <property type="project" value="UniProtKB-UniRule"/>
</dbReference>
<feature type="active site" evidence="4">
    <location>
        <position position="400"/>
    </location>
</feature>
<dbReference type="InterPro" id="IPR005303">
    <property type="entry name" value="MOCOS_middle"/>
</dbReference>
<evidence type="ECO:0000256" key="4">
    <source>
        <dbReference type="HAMAP-Rule" id="MF_03050"/>
    </source>
</evidence>
<dbReference type="PANTHER" id="PTHR14237:SF80">
    <property type="entry name" value="MOLYBDENUM COFACTOR SULFURASE"/>
    <property type="match status" value="1"/>
</dbReference>
<name>A0A8D9ERZ3_9HEMI</name>
<accession>A0A8D9ERZ3</accession>
<comment type="cofactor">
    <cofactor evidence="4">
        <name>pyridoxal 5'-phosphate</name>
        <dbReference type="ChEBI" id="CHEBI:597326"/>
    </cofactor>
</comment>
<evidence type="ECO:0000256" key="2">
    <source>
        <dbReference type="ARBA" id="ARBA00022898"/>
    </source>
</evidence>
<feature type="domain" description="MOSC" evidence="5">
    <location>
        <begin position="626"/>
        <end position="782"/>
    </location>
</feature>
<dbReference type="PROSITE" id="PS51340">
    <property type="entry name" value="MOSC"/>
    <property type="match status" value="1"/>
</dbReference>
<dbReference type="InterPro" id="IPR015424">
    <property type="entry name" value="PyrdxlP-dep_Trfase"/>
</dbReference>
<dbReference type="Pfam" id="PF03473">
    <property type="entry name" value="MOSC"/>
    <property type="match status" value="1"/>
</dbReference>
<dbReference type="InterPro" id="IPR005302">
    <property type="entry name" value="MoCF_Sase_C"/>
</dbReference>
<dbReference type="GO" id="GO:0030151">
    <property type="term" value="F:molybdenum ion binding"/>
    <property type="evidence" value="ECO:0007669"/>
    <property type="project" value="UniProtKB-UniRule"/>
</dbReference>
<dbReference type="HAMAP" id="MF_03050">
    <property type="entry name" value="MOCOS"/>
    <property type="match status" value="1"/>
</dbReference>
<keyword evidence="2 4" id="KW-0663">Pyridoxal phosphate</keyword>
<dbReference type="GO" id="GO:0006777">
    <property type="term" value="P:Mo-molybdopterin cofactor biosynthetic process"/>
    <property type="evidence" value="ECO:0007669"/>
    <property type="project" value="UniProtKB-UniRule"/>
</dbReference>
<dbReference type="SUPFAM" id="SSF141673">
    <property type="entry name" value="MOSC N-terminal domain-like"/>
    <property type="match status" value="1"/>
</dbReference>
<evidence type="ECO:0000256" key="3">
    <source>
        <dbReference type="ARBA" id="ARBA00023150"/>
    </source>
</evidence>
<dbReference type="AlphaFoldDB" id="A0A8D9ERZ3"/>
<reference evidence="6" key="1">
    <citation type="submission" date="2021-05" db="EMBL/GenBank/DDBJ databases">
        <authorList>
            <person name="Alioto T."/>
            <person name="Alioto T."/>
            <person name="Gomez Garrido J."/>
        </authorList>
    </citation>
    <scope>NUCLEOTIDE SEQUENCE</scope>
</reference>
<dbReference type="Pfam" id="PF03476">
    <property type="entry name" value="MOSC_N"/>
    <property type="match status" value="1"/>
</dbReference>
<keyword evidence="3 4" id="KW-0501">Molybdenum cofactor biosynthesis</keyword>
<protein>
    <recommendedName>
        <fullName evidence="4">Molybdenum cofactor sulfurase</fullName>
        <shortName evidence="4">MCS</shortName>
        <shortName evidence="4">MOS</shortName>
        <shortName evidence="4">MoCo sulfurase</shortName>
        <ecNumber evidence="4">2.8.1.9</ecNumber>
    </recommendedName>
    <alternativeName>
        <fullName evidence="4">Molybdenum cofactor sulfurtransferase</fullName>
    </alternativeName>
    <alternativeName>
        <fullName evidence="4">Protein maroon-like</fullName>
        <shortName evidence="4">Ma-l</shortName>
    </alternativeName>
</protein>
<dbReference type="InterPro" id="IPR015421">
    <property type="entry name" value="PyrdxlP-dep_Trfase_major"/>
</dbReference>
<dbReference type="Gene3D" id="3.90.1150.10">
    <property type="entry name" value="Aspartate Aminotransferase, domain 1"/>
    <property type="match status" value="1"/>
</dbReference>
<dbReference type="EMBL" id="HBUF01559983">
    <property type="protein sequence ID" value="CAG6761857.1"/>
    <property type="molecule type" value="Transcribed_RNA"/>
</dbReference>
<dbReference type="EC" id="2.8.1.9" evidence="4"/>
<organism evidence="6">
    <name type="scientific">Cacopsylla melanoneura</name>
    <dbReference type="NCBI Taxonomy" id="428564"/>
    <lineage>
        <taxon>Eukaryota</taxon>
        <taxon>Metazoa</taxon>
        <taxon>Ecdysozoa</taxon>
        <taxon>Arthropoda</taxon>
        <taxon>Hexapoda</taxon>
        <taxon>Insecta</taxon>
        <taxon>Pterygota</taxon>
        <taxon>Neoptera</taxon>
        <taxon>Paraneoptera</taxon>
        <taxon>Hemiptera</taxon>
        <taxon>Sternorrhyncha</taxon>
        <taxon>Psylloidea</taxon>
        <taxon>Psyllidae</taxon>
        <taxon>Psyllinae</taxon>
        <taxon>Cacopsylla</taxon>
    </lineage>
</organism>